<evidence type="ECO:0000259" key="2">
    <source>
        <dbReference type="Pfam" id="PF01210"/>
    </source>
</evidence>
<proteinExistence type="predicted"/>
<dbReference type="InterPro" id="IPR003421">
    <property type="entry name" value="Opine_DH"/>
</dbReference>
<evidence type="ECO:0000256" key="1">
    <source>
        <dbReference type="ARBA" id="ARBA00023002"/>
    </source>
</evidence>
<name>A0A926IL80_9FIRM</name>
<evidence type="ECO:0000313" key="4">
    <source>
        <dbReference type="EMBL" id="MBC8589291.1"/>
    </source>
</evidence>
<dbReference type="SUPFAM" id="SSF48179">
    <property type="entry name" value="6-phosphogluconate dehydrogenase C-terminal domain-like"/>
    <property type="match status" value="1"/>
</dbReference>
<evidence type="ECO:0000313" key="5">
    <source>
        <dbReference type="Proteomes" id="UP000601171"/>
    </source>
</evidence>
<dbReference type="Pfam" id="PF01210">
    <property type="entry name" value="NAD_Gly3P_dh_N"/>
    <property type="match status" value="1"/>
</dbReference>
<dbReference type="PANTHER" id="PTHR38015">
    <property type="entry name" value="BLR6086 PROTEIN"/>
    <property type="match status" value="1"/>
</dbReference>
<keyword evidence="1" id="KW-0560">Oxidoreductase</keyword>
<accession>A0A926IL80</accession>
<dbReference type="EMBL" id="JACRTG010000033">
    <property type="protein sequence ID" value="MBC8589291.1"/>
    <property type="molecule type" value="Genomic_DNA"/>
</dbReference>
<dbReference type="InterPro" id="IPR051729">
    <property type="entry name" value="Opine/Lysopine_DH"/>
</dbReference>
<dbReference type="GO" id="GO:0046168">
    <property type="term" value="P:glycerol-3-phosphate catabolic process"/>
    <property type="evidence" value="ECO:0007669"/>
    <property type="project" value="InterPro"/>
</dbReference>
<comment type="caution">
    <text evidence="4">The sequence shown here is derived from an EMBL/GenBank/DDBJ whole genome shotgun (WGS) entry which is preliminary data.</text>
</comment>
<dbReference type="InterPro" id="IPR013328">
    <property type="entry name" value="6PGD_dom2"/>
</dbReference>
<dbReference type="Pfam" id="PF02317">
    <property type="entry name" value="Octopine_DH"/>
    <property type="match status" value="1"/>
</dbReference>
<reference evidence="4" key="1">
    <citation type="submission" date="2020-08" db="EMBL/GenBank/DDBJ databases">
        <title>Genome public.</title>
        <authorList>
            <person name="Liu C."/>
            <person name="Sun Q."/>
        </authorList>
    </citation>
    <scope>NUCLEOTIDE SEQUENCE</scope>
    <source>
        <strain evidence="4">BX21</strain>
    </source>
</reference>
<feature type="domain" description="Glycerol-3-phosphate dehydrogenase NAD-dependent N-terminal" evidence="2">
    <location>
        <begin position="3"/>
        <end position="114"/>
    </location>
</feature>
<feature type="domain" description="Opine dehydrogenase" evidence="3">
    <location>
        <begin position="196"/>
        <end position="342"/>
    </location>
</feature>
<dbReference type="Proteomes" id="UP000601171">
    <property type="component" value="Unassembled WGS sequence"/>
</dbReference>
<dbReference type="AlphaFoldDB" id="A0A926IL80"/>
<dbReference type="InterPro" id="IPR008927">
    <property type="entry name" value="6-PGluconate_DH-like_C_sf"/>
</dbReference>
<dbReference type="SUPFAM" id="SSF51735">
    <property type="entry name" value="NAD(P)-binding Rossmann-fold domains"/>
    <property type="match status" value="1"/>
</dbReference>
<dbReference type="Gene3D" id="1.10.1040.10">
    <property type="entry name" value="N-(1-d-carboxylethyl)-l-norvaline Dehydrogenase, domain 2"/>
    <property type="match status" value="1"/>
</dbReference>
<evidence type="ECO:0000259" key="3">
    <source>
        <dbReference type="Pfam" id="PF02317"/>
    </source>
</evidence>
<dbReference type="RefSeq" id="WP_262430756.1">
    <property type="nucleotide sequence ID" value="NZ_JACRTG010000033.1"/>
</dbReference>
<keyword evidence="5" id="KW-1185">Reference proteome</keyword>
<sequence length="375" mass="41106">MGKVAILGSGNGGCAYSAYLGKRGHEVHLWDSERFKGNLDPIAERGGMDIIAGGNMTEHKSEEEGFGEIAMVTTDIQKAIEGVEVIMVVVPGFGIAPIAEQIAPYLKANQIVMLNPGQVLGSLEFLETLRKNGNNEDVTICEGASNIFACRRVGPTKVRISAIKNEMELASIPSDRIKHCISKLNEFYPDRFVAMPNILYTGLNYNNLIIHPAGALLNMGRIEFTKGDYDFYWEGLTPGVCRNIEAVDEERLAVAEKFGCKLPTFIEQNHAYYGHPERKTIYDFFSVSEVHGGEGPSAPQNLQHRYISEDIPFALVAVSALGSAVGVETPTIDALITVASKANQEEYRVTGRSLKNLRLDGLNREGIINRIETGK</sequence>
<dbReference type="GO" id="GO:0016616">
    <property type="term" value="F:oxidoreductase activity, acting on the CH-OH group of donors, NAD or NADP as acceptor"/>
    <property type="evidence" value="ECO:0007669"/>
    <property type="project" value="InterPro"/>
</dbReference>
<protein>
    <submittedName>
        <fullName evidence="4">NAD/NADP octopine/nopaline dehydrogenase family protein</fullName>
    </submittedName>
</protein>
<gene>
    <name evidence="4" type="ORF">H8707_13805</name>
</gene>
<dbReference type="InterPro" id="IPR011128">
    <property type="entry name" value="G3P_DH_NAD-dep_N"/>
</dbReference>
<dbReference type="InterPro" id="IPR036291">
    <property type="entry name" value="NAD(P)-bd_dom_sf"/>
</dbReference>
<dbReference type="GO" id="GO:0051287">
    <property type="term" value="F:NAD binding"/>
    <property type="evidence" value="ECO:0007669"/>
    <property type="project" value="InterPro"/>
</dbReference>
<dbReference type="PANTHER" id="PTHR38015:SF1">
    <property type="entry name" value="OPINE DEHYDROGENASE DOMAIN-CONTAINING PROTEIN"/>
    <property type="match status" value="1"/>
</dbReference>
<organism evidence="4 5">
    <name type="scientific">Paratissierella segnis</name>
    <dbReference type="NCBI Taxonomy" id="2763679"/>
    <lineage>
        <taxon>Bacteria</taxon>
        <taxon>Bacillati</taxon>
        <taxon>Bacillota</taxon>
        <taxon>Tissierellia</taxon>
        <taxon>Tissierellales</taxon>
        <taxon>Tissierellaceae</taxon>
        <taxon>Paratissierella</taxon>
    </lineage>
</organism>
<dbReference type="Gene3D" id="3.40.50.720">
    <property type="entry name" value="NAD(P)-binding Rossmann-like Domain"/>
    <property type="match status" value="1"/>
</dbReference>